<evidence type="ECO:0008006" key="3">
    <source>
        <dbReference type="Google" id="ProtNLM"/>
    </source>
</evidence>
<dbReference type="InterPro" id="IPR050951">
    <property type="entry name" value="Retrovirus_Pol_polyprotein"/>
</dbReference>
<dbReference type="InterPro" id="IPR043128">
    <property type="entry name" value="Rev_trsase/Diguanyl_cyclase"/>
</dbReference>
<dbReference type="InterPro" id="IPR043502">
    <property type="entry name" value="DNA/RNA_pol_sf"/>
</dbReference>
<evidence type="ECO:0000313" key="2">
    <source>
        <dbReference type="Proteomes" id="UP000499080"/>
    </source>
</evidence>
<accession>A0A4Y2AYL3</accession>
<dbReference type="SUPFAM" id="SSF56672">
    <property type="entry name" value="DNA/RNA polymerases"/>
    <property type="match status" value="1"/>
</dbReference>
<dbReference type="PANTHER" id="PTHR37984">
    <property type="entry name" value="PROTEIN CBG26694"/>
    <property type="match status" value="1"/>
</dbReference>
<keyword evidence="2" id="KW-1185">Reference proteome</keyword>
<dbReference type="AlphaFoldDB" id="A0A4Y2AYL3"/>
<organism evidence="1 2">
    <name type="scientific">Araneus ventricosus</name>
    <name type="common">Orbweaver spider</name>
    <name type="synonym">Epeira ventricosa</name>
    <dbReference type="NCBI Taxonomy" id="182803"/>
    <lineage>
        <taxon>Eukaryota</taxon>
        <taxon>Metazoa</taxon>
        <taxon>Ecdysozoa</taxon>
        <taxon>Arthropoda</taxon>
        <taxon>Chelicerata</taxon>
        <taxon>Arachnida</taxon>
        <taxon>Araneae</taxon>
        <taxon>Araneomorphae</taxon>
        <taxon>Entelegynae</taxon>
        <taxon>Araneoidea</taxon>
        <taxon>Araneidae</taxon>
        <taxon>Araneus</taxon>
    </lineage>
</organism>
<proteinExistence type="predicted"/>
<reference evidence="1 2" key="1">
    <citation type="journal article" date="2019" name="Sci. Rep.">
        <title>Orb-weaving spider Araneus ventricosus genome elucidates the spidroin gene catalogue.</title>
        <authorList>
            <person name="Kono N."/>
            <person name="Nakamura H."/>
            <person name="Ohtoshi R."/>
            <person name="Moran D.A.P."/>
            <person name="Shinohara A."/>
            <person name="Yoshida Y."/>
            <person name="Fujiwara M."/>
            <person name="Mori M."/>
            <person name="Tomita M."/>
            <person name="Arakawa K."/>
        </authorList>
    </citation>
    <scope>NUCLEOTIDE SEQUENCE [LARGE SCALE GENOMIC DNA]</scope>
</reference>
<dbReference type="EMBL" id="BGPR01081871">
    <property type="protein sequence ID" value="GBL84868.1"/>
    <property type="molecule type" value="Genomic_DNA"/>
</dbReference>
<dbReference type="GO" id="GO:0071897">
    <property type="term" value="P:DNA biosynthetic process"/>
    <property type="evidence" value="ECO:0007669"/>
    <property type="project" value="UniProtKB-ARBA"/>
</dbReference>
<dbReference type="Proteomes" id="UP000499080">
    <property type="component" value="Unassembled WGS sequence"/>
</dbReference>
<sequence>MSKMSSFPEFIVRSREVSALKKEKQRRFAEKETSKFRTLNAKNHIYVCKKCNLSHSYGKCPAYGTTSINNRSESQSETTDSTWFQELFVNGNLMNFKLDSGAQVNVLTFEILQNWENIHRIKTNARPILDYSNNQVPIIGELILTVKNKSSSSKLKFRLTRLKSSPILELNSCLKLKLIKRIYQLECKCQENQNNCVLNESIPVQIDNHVKFCKVDSSIVAEIPDSVINEFHDVFSGIGKLNKVVKIHLKDNYTPSVAASRKIPLALQDKVKAELKRMENMGVITKVEQPTEWVRNIVVIDNPNKLEICIDPRPLNKGIKIPHYPISSADILMINLQGSTVFSLFDTTNGFWQLALEEESSYLTNFANP</sequence>
<evidence type="ECO:0000313" key="1">
    <source>
        <dbReference type="EMBL" id="GBL84868.1"/>
    </source>
</evidence>
<dbReference type="PANTHER" id="PTHR37984:SF8">
    <property type="entry name" value="CCHC-TYPE DOMAIN-CONTAINING PROTEIN"/>
    <property type="match status" value="1"/>
</dbReference>
<dbReference type="OrthoDB" id="6780370at2759"/>
<name>A0A4Y2AYL3_ARAVE</name>
<gene>
    <name evidence="1" type="ORF">AVEN_58449_1</name>
</gene>
<protein>
    <recommendedName>
        <fullName evidence="3">Peptidase A2 domain-containing protein</fullName>
    </recommendedName>
</protein>
<dbReference type="Gene3D" id="3.10.10.10">
    <property type="entry name" value="HIV Type 1 Reverse Transcriptase, subunit A, domain 1"/>
    <property type="match status" value="1"/>
</dbReference>
<dbReference type="Gene3D" id="3.30.70.270">
    <property type="match status" value="1"/>
</dbReference>
<comment type="caution">
    <text evidence="1">The sequence shown here is derived from an EMBL/GenBank/DDBJ whole genome shotgun (WGS) entry which is preliminary data.</text>
</comment>